<dbReference type="SUPFAM" id="SSF53474">
    <property type="entry name" value="alpha/beta-Hydrolases"/>
    <property type="match status" value="1"/>
</dbReference>
<keyword evidence="10" id="KW-1185">Reference proteome</keyword>
<organism evidence="9 10">
    <name type="scientific">Sporormia fimetaria CBS 119925</name>
    <dbReference type="NCBI Taxonomy" id="1340428"/>
    <lineage>
        <taxon>Eukaryota</taxon>
        <taxon>Fungi</taxon>
        <taxon>Dikarya</taxon>
        <taxon>Ascomycota</taxon>
        <taxon>Pezizomycotina</taxon>
        <taxon>Dothideomycetes</taxon>
        <taxon>Pleosporomycetidae</taxon>
        <taxon>Pleosporales</taxon>
        <taxon>Sporormiaceae</taxon>
        <taxon>Sporormia</taxon>
    </lineage>
</organism>
<feature type="domain" description="GPI inositol-deacylase winged helix" evidence="7">
    <location>
        <begin position="619"/>
        <end position="709"/>
    </location>
</feature>
<keyword evidence="4" id="KW-0653">Protein transport</keyword>
<dbReference type="InterPro" id="IPR036322">
    <property type="entry name" value="WD40_repeat_dom_sf"/>
</dbReference>
<name>A0A6A6V770_9PLEO</name>
<evidence type="ECO:0000259" key="7">
    <source>
        <dbReference type="Pfam" id="PF22939"/>
    </source>
</evidence>
<proteinExistence type="inferred from homology"/>
<protein>
    <recommendedName>
        <fullName evidence="2 4">GPI inositol-deacylase</fullName>
        <ecNumber evidence="4">3.1.-.-</ecNumber>
    </recommendedName>
</protein>
<keyword evidence="4" id="KW-0813">Transport</keyword>
<dbReference type="Gene3D" id="2.130.10.10">
    <property type="entry name" value="YVTN repeat-like/Quinoprotein amine dehydrogenase"/>
    <property type="match status" value="2"/>
</dbReference>
<accession>A0A6A6V770</accession>
<dbReference type="InterPro" id="IPR056884">
    <property type="entry name" value="NPHP3-like_N"/>
</dbReference>
<evidence type="ECO:0000313" key="9">
    <source>
        <dbReference type="EMBL" id="KAF2745350.1"/>
    </source>
</evidence>
<dbReference type="InterPro" id="IPR012908">
    <property type="entry name" value="PGAP1-ab_dom-like"/>
</dbReference>
<dbReference type="SMART" id="SM00320">
    <property type="entry name" value="WD40"/>
    <property type="match status" value="4"/>
</dbReference>
<keyword evidence="4" id="KW-0472">Membrane</keyword>
<comment type="similarity">
    <text evidence="4">Belongs to the GPI inositol-deacylase family.</text>
</comment>
<evidence type="ECO:0000259" key="8">
    <source>
        <dbReference type="Pfam" id="PF24883"/>
    </source>
</evidence>
<dbReference type="InterPro" id="IPR015943">
    <property type="entry name" value="WD40/YVTN_repeat-like_dom_sf"/>
</dbReference>
<reference evidence="9" key="1">
    <citation type="journal article" date="2020" name="Stud. Mycol.">
        <title>101 Dothideomycetes genomes: a test case for predicting lifestyles and emergence of pathogens.</title>
        <authorList>
            <person name="Haridas S."/>
            <person name="Albert R."/>
            <person name="Binder M."/>
            <person name="Bloem J."/>
            <person name="Labutti K."/>
            <person name="Salamov A."/>
            <person name="Andreopoulos B."/>
            <person name="Baker S."/>
            <person name="Barry K."/>
            <person name="Bills G."/>
            <person name="Bluhm B."/>
            <person name="Cannon C."/>
            <person name="Castanera R."/>
            <person name="Culley D."/>
            <person name="Daum C."/>
            <person name="Ezra D."/>
            <person name="Gonzalez J."/>
            <person name="Henrissat B."/>
            <person name="Kuo A."/>
            <person name="Liang C."/>
            <person name="Lipzen A."/>
            <person name="Lutzoni F."/>
            <person name="Magnuson J."/>
            <person name="Mondo S."/>
            <person name="Nolan M."/>
            <person name="Ohm R."/>
            <person name="Pangilinan J."/>
            <person name="Park H.-J."/>
            <person name="Ramirez L."/>
            <person name="Alfaro M."/>
            <person name="Sun H."/>
            <person name="Tritt A."/>
            <person name="Yoshinaga Y."/>
            <person name="Zwiers L.-H."/>
            <person name="Turgeon B."/>
            <person name="Goodwin S."/>
            <person name="Spatafora J."/>
            <person name="Crous P."/>
            <person name="Grigoriev I."/>
        </authorList>
    </citation>
    <scope>NUCLEOTIDE SEQUENCE</scope>
    <source>
        <strain evidence="9">CBS 119925</strain>
    </source>
</reference>
<keyword evidence="4" id="KW-0378">Hydrolase</keyword>
<keyword evidence="4" id="KW-0256">Endoplasmic reticulum</keyword>
<dbReference type="GO" id="GO:0015031">
    <property type="term" value="P:protein transport"/>
    <property type="evidence" value="ECO:0007669"/>
    <property type="project" value="UniProtKB-KW"/>
</dbReference>
<comment type="subcellular location">
    <subcellularLocation>
        <location evidence="4">Endoplasmic reticulum membrane</location>
    </subcellularLocation>
</comment>
<dbReference type="Pfam" id="PF22939">
    <property type="entry name" value="WHD_GPIID"/>
    <property type="match status" value="1"/>
</dbReference>
<evidence type="ECO:0000313" key="10">
    <source>
        <dbReference type="Proteomes" id="UP000799440"/>
    </source>
</evidence>
<dbReference type="Proteomes" id="UP000799440">
    <property type="component" value="Unassembled WGS sequence"/>
</dbReference>
<evidence type="ECO:0000256" key="3">
    <source>
        <dbReference type="ARBA" id="ARBA00022737"/>
    </source>
</evidence>
<evidence type="ECO:0000256" key="1">
    <source>
        <dbReference type="ARBA" id="ARBA00003496"/>
    </source>
</evidence>
<dbReference type="SUPFAM" id="SSF50978">
    <property type="entry name" value="WD40 repeat-like"/>
    <property type="match status" value="1"/>
</dbReference>
<dbReference type="Pfam" id="PF24883">
    <property type="entry name" value="NPHP3_N"/>
    <property type="match status" value="1"/>
</dbReference>
<dbReference type="InterPro" id="IPR001680">
    <property type="entry name" value="WD40_rpt"/>
</dbReference>
<feature type="compositionally biased region" description="Basic residues" evidence="5">
    <location>
        <begin position="15"/>
        <end position="24"/>
    </location>
</feature>
<feature type="region of interest" description="Disordered" evidence="5">
    <location>
        <begin position="1"/>
        <end position="32"/>
    </location>
</feature>
<dbReference type="SUPFAM" id="SSF50969">
    <property type="entry name" value="YVTN repeat-like/Quinoprotein amine dehydrogenase"/>
    <property type="match status" value="1"/>
</dbReference>
<dbReference type="GO" id="GO:0005789">
    <property type="term" value="C:endoplasmic reticulum membrane"/>
    <property type="evidence" value="ECO:0007669"/>
    <property type="project" value="UniProtKB-SubCell"/>
</dbReference>
<sequence>MSLKWSRRSTEPPPKRRLTLRPKPQKATTSLSKASTVSHVSIGLDEDHLGLSLLFSPAEPRIDFIFVHGLGGGSKKTWCKTGATEDFWPQEWLPLEEGFAHARIHSFGYDSVWTKRVDTRLDIDDFGKSLLGEINISPSLMGSDTPIVLVGHSMGGIVIKKAYSLARQDKTLSNLAARIQTICFLATPHRGSDSAQLLHKILQMANSSRAYVTDLRSSSRIIQSINDEFRQYADELRIKSFYETRKLQMGLTSTLIVEKNSATLGWPKEEQMPMNADHRSICKFDAPSDQNYVILRNAFVSIIQTLTSSYANEPITQESSETHHTDLKALKAFLDIDELPEDDFLNAEDAKLPGTCEWISTKDYYTNWIDQSYKGLRLLWLKAKPASGKSILAGHIISDLNEARSKCSYYFFKYGDHSKTKLGACFRSIAFQMALRDPRIMSALMQLEADDVKLDLENARSVWRKLFVNTIFPLVIEPQYWVIDALDECINALDCLGALLSKLDATISLRILITSRDLGPIEKEFACINVSCIESALIYPDDTFADMKSLLGAKADFILARNEQGRAELMQKILGKSRGCFLWTVLVVNELSNAHGEDEVDRILDEVPRDMESLYARSLEMMSRAARSKDIAKAVLRWATCTTRPLTTTELDDALRIDVGHSFANLADSIETRCGQLVNVDRSGRVQMVHETARAYLLQEDLESEFAVSRGTAHTRMARTCLQYLISDEMRPPRSRRKGSATPASLKRSPLSVYACDSFSYHLARADVSSNDILALVYNFLKLNVLSWIEVVAQLKNLMALVRAANNLKKYLDRCSVARSPLGREMSAIRSWTTDLVRIAAKFGNALVTSPSSIYWLLPPFCPIDTAVHGVSNPGRKLSVEGVSPKYWDDRFSCIEFRDSRTTAVASGSDYFAVGLSSGKVVLYSCATCQQYKVLDHGEQIRLLLFEEGSTLLVSCGNRSIQVWDVACNDPVPIHQFTTPQRILDLTIIDGSVTVALSSNRIAAWNIQNGATEPERPWYDSESNTALRLVPSAVSISAEHQMMAISYRGRPIILWDLREDTYYGNCGKKPPGGASGPYPYWATALVFNPNQAIDLLAATYQDGDLVLLDPFSDRIMVRFRADCHTLAASPNGRLLVSANSLGVIQVYEFDTLKVLYRIQTQACDIRQLAFNREGLRFLDVRGTQCNIWEPPILLREHVGNETNSDSLSSSTQPALVDISAPKTPPKVTAIVLHPTENIAICGNDDRTLTLYQLETGTSIGDLVHNRASCAIRTLILWDVNNLILSADASNLIVAWRVDLLQSETTAITFEGRLNCGRSIVQLCAGKDPTRFIVTTHNSDHLWSLSSQEIDSRIDASRRTGQWIQHPRSDQHVLRVEATSLCICCWDDWTHTITVDLDVATSALHVKSLSPCLNGQYILIELSEEYGAEDTKSLHLLPTSILRTDDASALAPHDHSTNAIPNFATLCEHISHVLGFSNDSTMIFLSTNHWVCSIDLENLYTNPSSYSRHFFVPYDWFSGVRNIVCGVSRDRSLVFARHDAVSCVRGGLDYVEVVEV</sequence>
<feature type="domain" description="Nephrocystin 3-like N-terminal" evidence="8">
    <location>
        <begin position="354"/>
        <end position="516"/>
    </location>
</feature>
<dbReference type="PANTHER" id="PTHR10039:SF16">
    <property type="entry name" value="GPI INOSITOL-DEACYLASE"/>
    <property type="match status" value="1"/>
</dbReference>
<comment type="function">
    <text evidence="1 4">Involved in inositol deacylation of GPI-anchored proteins which plays important roles in the quality control and ER-associated degradation of GPI-anchored proteins.</text>
</comment>
<dbReference type="Gene3D" id="3.40.50.1820">
    <property type="entry name" value="alpha/beta hydrolase"/>
    <property type="match status" value="1"/>
</dbReference>
<gene>
    <name evidence="9" type="ORF">M011DRAFT_145485</name>
</gene>
<evidence type="ECO:0000259" key="6">
    <source>
        <dbReference type="Pfam" id="PF07819"/>
    </source>
</evidence>
<dbReference type="InterPro" id="IPR054471">
    <property type="entry name" value="GPIID_WHD"/>
</dbReference>
<dbReference type="InterPro" id="IPR029058">
    <property type="entry name" value="AB_hydrolase_fold"/>
</dbReference>
<dbReference type="EC" id="3.1.-.-" evidence="4"/>
<keyword evidence="3" id="KW-0677">Repeat</keyword>
<dbReference type="EMBL" id="MU006583">
    <property type="protein sequence ID" value="KAF2745350.1"/>
    <property type="molecule type" value="Genomic_DNA"/>
</dbReference>
<dbReference type="InterPro" id="IPR011044">
    <property type="entry name" value="Quino_amine_DH_bsu"/>
</dbReference>
<evidence type="ECO:0000256" key="4">
    <source>
        <dbReference type="RuleBase" id="RU365011"/>
    </source>
</evidence>
<dbReference type="OrthoDB" id="194358at2759"/>
<dbReference type="GO" id="GO:0016788">
    <property type="term" value="F:hydrolase activity, acting on ester bonds"/>
    <property type="evidence" value="ECO:0007669"/>
    <property type="project" value="InterPro"/>
</dbReference>
<dbReference type="Pfam" id="PF07819">
    <property type="entry name" value="PGAP1"/>
    <property type="match status" value="1"/>
</dbReference>
<evidence type="ECO:0000256" key="5">
    <source>
        <dbReference type="SAM" id="MobiDB-lite"/>
    </source>
</evidence>
<evidence type="ECO:0000256" key="2">
    <source>
        <dbReference type="ARBA" id="ARBA00015856"/>
    </source>
</evidence>
<feature type="domain" description="GPI inositol-deacylase PGAP1-like alpha/beta" evidence="6">
    <location>
        <begin position="142"/>
        <end position="193"/>
    </location>
</feature>
<dbReference type="PANTHER" id="PTHR10039">
    <property type="entry name" value="AMELOGENIN"/>
    <property type="match status" value="1"/>
</dbReference>